<evidence type="ECO:0000313" key="3">
    <source>
        <dbReference type="Proteomes" id="UP001187192"/>
    </source>
</evidence>
<reference evidence="2" key="1">
    <citation type="submission" date="2023-07" db="EMBL/GenBank/DDBJ databases">
        <title>draft genome sequence of fig (Ficus carica).</title>
        <authorList>
            <person name="Takahashi T."/>
            <person name="Nishimura K."/>
        </authorList>
    </citation>
    <scope>NUCLEOTIDE SEQUENCE</scope>
</reference>
<accession>A0AA88JCY6</accession>
<sequence length="203" mass="22589">MVARPDFTTSSRFVVYPGWIVLGDNLSPPSTLLRGMIHVTVDFLHLPLDNVTSPPAAICPNWGYSCWRRRQASLVSPVLDQGHVSSVHWTNNTCKPKVYSPTGCSRRSAPAFPTTTTSPHALPEHSPTQEMDERAEQEIQNDNPAPTGSQSTRRPSRRRGVRAQRKPTQTKILAGNVQSLTQTVQVLMEAFRESQNIRLPPVQ</sequence>
<evidence type="ECO:0000256" key="1">
    <source>
        <dbReference type="SAM" id="MobiDB-lite"/>
    </source>
</evidence>
<keyword evidence="3" id="KW-1185">Reference proteome</keyword>
<feature type="compositionally biased region" description="Basic residues" evidence="1">
    <location>
        <begin position="154"/>
        <end position="165"/>
    </location>
</feature>
<evidence type="ECO:0000313" key="2">
    <source>
        <dbReference type="EMBL" id="GMN69275.1"/>
    </source>
</evidence>
<proteinExistence type="predicted"/>
<gene>
    <name evidence="2" type="ORF">TIFTF001_038326</name>
</gene>
<comment type="caution">
    <text evidence="2">The sequence shown here is derived from an EMBL/GenBank/DDBJ whole genome shotgun (WGS) entry which is preliminary data.</text>
</comment>
<organism evidence="2 3">
    <name type="scientific">Ficus carica</name>
    <name type="common">Common fig</name>
    <dbReference type="NCBI Taxonomy" id="3494"/>
    <lineage>
        <taxon>Eukaryota</taxon>
        <taxon>Viridiplantae</taxon>
        <taxon>Streptophyta</taxon>
        <taxon>Embryophyta</taxon>
        <taxon>Tracheophyta</taxon>
        <taxon>Spermatophyta</taxon>
        <taxon>Magnoliopsida</taxon>
        <taxon>eudicotyledons</taxon>
        <taxon>Gunneridae</taxon>
        <taxon>Pentapetalae</taxon>
        <taxon>rosids</taxon>
        <taxon>fabids</taxon>
        <taxon>Rosales</taxon>
        <taxon>Moraceae</taxon>
        <taxon>Ficeae</taxon>
        <taxon>Ficus</taxon>
    </lineage>
</organism>
<protein>
    <submittedName>
        <fullName evidence="2">Uncharacterized protein</fullName>
    </submittedName>
</protein>
<dbReference type="Proteomes" id="UP001187192">
    <property type="component" value="Unassembled WGS sequence"/>
</dbReference>
<dbReference type="AlphaFoldDB" id="A0AA88JCY6"/>
<feature type="region of interest" description="Disordered" evidence="1">
    <location>
        <begin position="98"/>
        <end position="171"/>
    </location>
</feature>
<dbReference type="EMBL" id="BTGU01000808">
    <property type="protein sequence ID" value="GMN69275.1"/>
    <property type="molecule type" value="Genomic_DNA"/>
</dbReference>
<name>A0AA88JCY6_FICCA</name>